<dbReference type="AlphaFoldDB" id="X0ZKA5"/>
<comment type="caution">
    <text evidence="1">The sequence shown here is derived from an EMBL/GenBank/DDBJ whole genome shotgun (WGS) entry which is preliminary data.</text>
</comment>
<name>X0ZKA5_9ZZZZ</name>
<organism evidence="1">
    <name type="scientific">marine sediment metagenome</name>
    <dbReference type="NCBI Taxonomy" id="412755"/>
    <lineage>
        <taxon>unclassified sequences</taxon>
        <taxon>metagenomes</taxon>
        <taxon>ecological metagenomes</taxon>
    </lineage>
</organism>
<sequence length="64" mass="7517">MTEIVDQGVAPSQFVEQEMTLLEQRMKLKERIEHGILKLLLCNLEDLSAVFILGLQRDLEEWFK</sequence>
<evidence type="ECO:0000313" key="1">
    <source>
        <dbReference type="EMBL" id="GAG58492.1"/>
    </source>
</evidence>
<dbReference type="EMBL" id="BART01006144">
    <property type="protein sequence ID" value="GAG58492.1"/>
    <property type="molecule type" value="Genomic_DNA"/>
</dbReference>
<gene>
    <name evidence="1" type="ORF">S01H4_13987</name>
</gene>
<accession>X0ZKA5</accession>
<reference evidence="1" key="1">
    <citation type="journal article" date="2014" name="Front. Microbiol.">
        <title>High frequency of phylogenetically diverse reductive dehalogenase-homologous genes in deep subseafloor sedimentary metagenomes.</title>
        <authorList>
            <person name="Kawai M."/>
            <person name="Futagami T."/>
            <person name="Toyoda A."/>
            <person name="Takaki Y."/>
            <person name="Nishi S."/>
            <person name="Hori S."/>
            <person name="Arai W."/>
            <person name="Tsubouchi T."/>
            <person name="Morono Y."/>
            <person name="Uchiyama I."/>
            <person name="Ito T."/>
            <person name="Fujiyama A."/>
            <person name="Inagaki F."/>
            <person name="Takami H."/>
        </authorList>
    </citation>
    <scope>NUCLEOTIDE SEQUENCE</scope>
    <source>
        <strain evidence="1">Expedition CK06-06</strain>
    </source>
</reference>
<protein>
    <submittedName>
        <fullName evidence="1">Uncharacterized protein</fullName>
    </submittedName>
</protein>
<proteinExistence type="predicted"/>